<gene>
    <name evidence="2" type="ORF">PIB30_030339</name>
</gene>
<keyword evidence="3" id="KW-1185">Reference proteome</keyword>
<evidence type="ECO:0000313" key="2">
    <source>
        <dbReference type="EMBL" id="MED6158169.1"/>
    </source>
</evidence>
<proteinExistence type="predicted"/>
<sequence length="98" mass="9984">MEKNENVTTTSDAHTLILVCTRRWERELRVAGDGAVIGAPTLELENHLDPAKTPSSTTVSSGGGSVASDATSGTSGAAVTPPGAAATATDGTAYKIWR</sequence>
<evidence type="ECO:0000256" key="1">
    <source>
        <dbReference type="SAM" id="MobiDB-lite"/>
    </source>
</evidence>
<name>A0ABU6UAR0_9FABA</name>
<reference evidence="2 3" key="1">
    <citation type="journal article" date="2023" name="Plants (Basel)">
        <title>Bridging the Gap: Combining Genomics and Transcriptomics Approaches to Understand Stylosanthes scabra, an Orphan Legume from the Brazilian Caatinga.</title>
        <authorList>
            <person name="Ferreira-Neto J.R.C."/>
            <person name="da Silva M.D."/>
            <person name="Binneck E."/>
            <person name="de Melo N.F."/>
            <person name="da Silva R.H."/>
            <person name="de Melo A.L.T.M."/>
            <person name="Pandolfi V."/>
            <person name="Bustamante F.O."/>
            <person name="Brasileiro-Vidal A.C."/>
            <person name="Benko-Iseppon A.M."/>
        </authorList>
    </citation>
    <scope>NUCLEOTIDE SEQUENCE [LARGE SCALE GENOMIC DNA]</scope>
    <source>
        <tissue evidence="2">Leaves</tissue>
    </source>
</reference>
<organism evidence="2 3">
    <name type="scientific">Stylosanthes scabra</name>
    <dbReference type="NCBI Taxonomy" id="79078"/>
    <lineage>
        <taxon>Eukaryota</taxon>
        <taxon>Viridiplantae</taxon>
        <taxon>Streptophyta</taxon>
        <taxon>Embryophyta</taxon>
        <taxon>Tracheophyta</taxon>
        <taxon>Spermatophyta</taxon>
        <taxon>Magnoliopsida</taxon>
        <taxon>eudicotyledons</taxon>
        <taxon>Gunneridae</taxon>
        <taxon>Pentapetalae</taxon>
        <taxon>rosids</taxon>
        <taxon>fabids</taxon>
        <taxon>Fabales</taxon>
        <taxon>Fabaceae</taxon>
        <taxon>Papilionoideae</taxon>
        <taxon>50 kb inversion clade</taxon>
        <taxon>dalbergioids sensu lato</taxon>
        <taxon>Dalbergieae</taxon>
        <taxon>Pterocarpus clade</taxon>
        <taxon>Stylosanthes</taxon>
    </lineage>
</organism>
<dbReference type="Proteomes" id="UP001341840">
    <property type="component" value="Unassembled WGS sequence"/>
</dbReference>
<comment type="caution">
    <text evidence="2">The sequence shown here is derived from an EMBL/GenBank/DDBJ whole genome shotgun (WGS) entry which is preliminary data.</text>
</comment>
<feature type="region of interest" description="Disordered" evidence="1">
    <location>
        <begin position="47"/>
        <end position="98"/>
    </location>
</feature>
<evidence type="ECO:0000313" key="3">
    <source>
        <dbReference type="Proteomes" id="UP001341840"/>
    </source>
</evidence>
<protein>
    <submittedName>
        <fullName evidence="2">Uncharacterized protein</fullName>
    </submittedName>
</protein>
<accession>A0ABU6UAR0</accession>
<feature type="compositionally biased region" description="Low complexity" evidence="1">
    <location>
        <begin position="55"/>
        <end position="98"/>
    </location>
</feature>
<dbReference type="EMBL" id="JASCZI010120955">
    <property type="protein sequence ID" value="MED6158169.1"/>
    <property type="molecule type" value="Genomic_DNA"/>
</dbReference>